<reference evidence="1" key="1">
    <citation type="submission" date="2013-12" db="EMBL/GenBank/DDBJ databases">
        <title>The Genome Sequence of Aphanomyces invadans NJM9701.</title>
        <authorList>
            <consortium name="The Broad Institute Genomics Platform"/>
            <person name="Russ C."/>
            <person name="Tyler B."/>
            <person name="van West P."/>
            <person name="Dieguez-Uribeondo J."/>
            <person name="Young S.K."/>
            <person name="Zeng Q."/>
            <person name="Gargeya S."/>
            <person name="Fitzgerald M."/>
            <person name="Abouelleil A."/>
            <person name="Alvarado L."/>
            <person name="Chapman S.B."/>
            <person name="Gainer-Dewar J."/>
            <person name="Goldberg J."/>
            <person name="Griggs A."/>
            <person name="Gujja S."/>
            <person name="Hansen M."/>
            <person name="Howarth C."/>
            <person name="Imamovic A."/>
            <person name="Ireland A."/>
            <person name="Larimer J."/>
            <person name="McCowan C."/>
            <person name="Murphy C."/>
            <person name="Pearson M."/>
            <person name="Poon T.W."/>
            <person name="Priest M."/>
            <person name="Roberts A."/>
            <person name="Saif S."/>
            <person name="Shea T."/>
            <person name="Sykes S."/>
            <person name="Wortman J."/>
            <person name="Nusbaum C."/>
            <person name="Birren B."/>
        </authorList>
    </citation>
    <scope>NUCLEOTIDE SEQUENCE [LARGE SCALE GENOMIC DNA]</scope>
    <source>
        <strain evidence="1">NJM9701</strain>
    </source>
</reference>
<name>A0A024TWC2_9STRA</name>
<dbReference type="GeneID" id="20086056"/>
<dbReference type="RefSeq" id="XP_008873169.1">
    <property type="nucleotide sequence ID" value="XM_008874947.1"/>
</dbReference>
<accession>A0A024TWC2</accession>
<sequence length="1106" mass="136066">MWQAWLSFGDCRRRHRDILHRAGRLTVQKWWLRWQCGVKAKVFAKERRAVAAQHFIRVVLARTLQHWQHGVAAMHAIDLFCQNFSRHTVLARTWHALDAMLRRRDEQLRHMSWFRARRRLSLWIERSLHTKKRLRRLEHMTHTAWTAMRRVRGWIEWRQALAARQRIHAVDGIYTDRLLFKLVAHWKVFVKRTHRVRQYIAATHSKRAAQRKSLWFRAWKRQVVDKQRQSLRVTYLRDQHNVMSKRRVLVAIDTYRRWQQRQRYCMQLAQRHYDRLQRTRHLPLALFEWLAVLEDAHALQHLWMAQYREIHRKWTRKLVMRLWRDVATGQKKARECAIRQLKARAASLLRAWKSYTVAQHVRRAHLYVVQQDQEHRRLCFAWMEWRNLTCRLRAARNECRERYMRYRLVGLLACFVAWVRRYQSRRTLWQQAVAFRLITLRRACVLVWARWRGVFAHRQARQERILAMARFHEHQHMRHHLKAWKWRTWATGQVVQRRLLRTMELGRRAWQYWANASSRQRYIRQILAIQCKEVYRRQLHQGVRQWSAHFSQAQQLQAWQGHMVRLAASRRWYFQWRALFEHRQMTLQGIHSRRLHVKRKCWVLWKCLVAQCRATKRAMTGAATWHRHHVQHNVWLQWHTYHTWRTERTKQYRRATLHFERHRCKAAVAKLHDLWYFNTLMLSVHQHVARQHVVAWAALVRLNTFRRQRATASLVHMHQWHVRRRIASWHNQVSLKRDLRHRLYVGSRRRRQNVLVQVWRVWQQHDTARQGYSGMQAGQRRGLRSWRRFVQTKRYGHHVAAIAAKHHRGVTLAEGWRAWRRHYHLQQIAAHVIFHRRATWWGQWVKVLYAQRLCTRVEFTRVARLFRGWNAVVRLTMLARVGLCCVLERAIMSKVLRRWKVAATQRYKVRVAVLRCNREVVRSVFQAWFQGVTVRWLRRYHATRRCRALARTFLRRWFHAVGLVRMQTKQQQRVRRTVFDTWVGVTFVRQVMSTMAARRHRRWMWLVVWRWKHVVTVQQWIRRAQLRRVRNVWTAWFAIAQERATQIRTYNQLCRVLEREHVIERSLAFEQTMRMKNDLRSDRDLMKRVVRRWHHNVMASKQLPAY</sequence>
<dbReference type="OrthoDB" id="10475419at2759"/>
<dbReference type="EMBL" id="KI913970">
    <property type="protein sequence ID" value="ETV98294.1"/>
    <property type="molecule type" value="Genomic_DNA"/>
</dbReference>
<organism evidence="1">
    <name type="scientific">Aphanomyces invadans</name>
    <dbReference type="NCBI Taxonomy" id="157072"/>
    <lineage>
        <taxon>Eukaryota</taxon>
        <taxon>Sar</taxon>
        <taxon>Stramenopiles</taxon>
        <taxon>Oomycota</taxon>
        <taxon>Saprolegniomycetes</taxon>
        <taxon>Saprolegniales</taxon>
        <taxon>Verrucalvaceae</taxon>
        <taxon>Aphanomyces</taxon>
    </lineage>
</organism>
<proteinExistence type="predicted"/>
<protein>
    <submittedName>
        <fullName evidence="1">Uncharacterized protein</fullName>
    </submittedName>
</protein>
<evidence type="ECO:0000313" key="1">
    <source>
        <dbReference type="EMBL" id="ETV98294.1"/>
    </source>
</evidence>
<gene>
    <name evidence="1" type="ORF">H310_09006</name>
</gene>
<dbReference type="AlphaFoldDB" id="A0A024TWC2"/>
<dbReference type="VEuPathDB" id="FungiDB:H310_09006"/>